<dbReference type="KEGG" id="aup:AsAng_0022970"/>
<evidence type="ECO:0000256" key="2">
    <source>
        <dbReference type="PIRNR" id="PIRNR009414"/>
    </source>
</evidence>
<dbReference type="GO" id="GO:0050062">
    <property type="term" value="F:long-chain-fatty-acyl-CoA reductase activity"/>
    <property type="evidence" value="ECO:0007669"/>
    <property type="project" value="UniProtKB-EC"/>
</dbReference>
<proteinExistence type="inferred from homology"/>
<keyword evidence="4" id="KW-1185">Reference proteome</keyword>
<sequence>MKSIDLPKIINGKQYYLSSEDEERVTFRYDSGIEIRMPKITAKDLELVLEEGKKIAKELQELTTSDIAIFLNKVGNLWDQSALQGRKMAETYAPLLTQYSDIVIEGDYKTIGDFMMQRFHMYDQIESEFGNERIFDEWIPTQMSYVRAFPRGLALHYLVGNLPLASIYSLLRGIMTKNRNFAKLPSRDPVTPIGFVQCFIEADPDHPITRSLSLGYWHQNDEIGTAFINASDSVCVWGGKSAVEAIKKKVPANVPFAEYGPRWSASAIDLNQCDMEKAAFRLIEDCSYYDQEACFNTQRAYVKGDLDAFLVELKKYFKVFSKNVPFLNKNIDVLANRSISLLEANYVGLNVENGDDWAIVVMDEEEANEINHPLTRTIFIHPVDDLSAISKHFNRDNQTLSVYPWSIIKDYRDEWASNGICRLVELGWSRIFRSGFTHDGMHGMHPMVRLVSIERPWSDMGRYYSLRPNLEQYWFQDKYPQYRTYIDNKKNSNNGIKIK</sequence>
<reference evidence="3" key="1">
    <citation type="submission" date="2022-09" db="EMBL/GenBank/DDBJ databases">
        <title>Aureispira anguillicida sp. nov., isolated from Leptocephalus of Japanese eel Anguilla japonica.</title>
        <authorList>
            <person name="Yuasa K."/>
            <person name="Mekata T."/>
            <person name="Ikunari K."/>
        </authorList>
    </citation>
    <scope>NUCLEOTIDE SEQUENCE</scope>
    <source>
        <strain evidence="3">EL160426</strain>
    </source>
</reference>
<dbReference type="AlphaFoldDB" id="A0A915YEL3"/>
<dbReference type="Pfam" id="PF05893">
    <property type="entry name" value="LuxC"/>
    <property type="match status" value="1"/>
</dbReference>
<dbReference type="GO" id="GO:0003995">
    <property type="term" value="F:acyl-CoA dehydrogenase activity"/>
    <property type="evidence" value="ECO:0007669"/>
    <property type="project" value="InterPro"/>
</dbReference>
<evidence type="ECO:0000313" key="3">
    <source>
        <dbReference type="EMBL" id="BDS11583.1"/>
    </source>
</evidence>
<evidence type="ECO:0000313" key="4">
    <source>
        <dbReference type="Proteomes" id="UP001060919"/>
    </source>
</evidence>
<keyword evidence="1 2" id="KW-0521">NADP</keyword>
<comment type="similarity">
    <text evidence="2">Belongs to the LuxC family.</text>
</comment>
<dbReference type="EMBL" id="AP026867">
    <property type="protein sequence ID" value="BDS11583.1"/>
    <property type="molecule type" value="Genomic_DNA"/>
</dbReference>
<keyword evidence="2" id="KW-0560">Oxidoreductase</keyword>
<comment type="catalytic activity">
    <reaction evidence="2">
        <text>a long-chain fatty aldehyde + NADP(+) + CoA = a long-chain fatty acyl-CoA + NADPH + H(+)</text>
        <dbReference type="Rhea" id="RHEA:15437"/>
        <dbReference type="ChEBI" id="CHEBI:15378"/>
        <dbReference type="ChEBI" id="CHEBI:17176"/>
        <dbReference type="ChEBI" id="CHEBI:57287"/>
        <dbReference type="ChEBI" id="CHEBI:57783"/>
        <dbReference type="ChEBI" id="CHEBI:58349"/>
        <dbReference type="ChEBI" id="CHEBI:83139"/>
        <dbReference type="EC" id="1.2.1.50"/>
    </reaction>
</comment>
<protein>
    <recommendedName>
        <fullName evidence="2">Acyl-CoA reductase</fullName>
        <ecNumber evidence="2">1.2.1.50</ecNumber>
    </recommendedName>
</protein>
<dbReference type="SUPFAM" id="SSF53720">
    <property type="entry name" value="ALDH-like"/>
    <property type="match status" value="1"/>
</dbReference>
<dbReference type="RefSeq" id="WP_264792740.1">
    <property type="nucleotide sequence ID" value="NZ_AP026867.1"/>
</dbReference>
<name>A0A915YEL3_9BACT</name>
<dbReference type="EC" id="1.2.1.50" evidence="2"/>
<accession>A0A915YEL3</accession>
<dbReference type="Proteomes" id="UP001060919">
    <property type="component" value="Chromosome"/>
</dbReference>
<organism evidence="3 4">
    <name type="scientific">Aureispira anguillae</name>
    <dbReference type="NCBI Taxonomy" id="2864201"/>
    <lineage>
        <taxon>Bacteria</taxon>
        <taxon>Pseudomonadati</taxon>
        <taxon>Bacteroidota</taxon>
        <taxon>Saprospiria</taxon>
        <taxon>Saprospirales</taxon>
        <taxon>Saprospiraceae</taxon>
        <taxon>Aureispira</taxon>
    </lineage>
</organism>
<evidence type="ECO:0000256" key="1">
    <source>
        <dbReference type="ARBA" id="ARBA00022857"/>
    </source>
</evidence>
<gene>
    <name evidence="3" type="ORF">AsAng_0022970</name>
</gene>
<dbReference type="InterPro" id="IPR008670">
    <property type="entry name" value="CoA_reduct_LuxC"/>
</dbReference>
<dbReference type="PIRSF" id="PIRSF009414">
    <property type="entry name" value="LuxC"/>
    <property type="match status" value="1"/>
</dbReference>
<dbReference type="GO" id="GO:0008218">
    <property type="term" value="P:bioluminescence"/>
    <property type="evidence" value="ECO:0007669"/>
    <property type="project" value="InterPro"/>
</dbReference>
<dbReference type="InterPro" id="IPR016161">
    <property type="entry name" value="Ald_DH/histidinol_DH"/>
</dbReference>